<dbReference type="GO" id="GO:0008311">
    <property type="term" value="F:double-stranded DNA 3'-5' DNA exonuclease activity"/>
    <property type="evidence" value="ECO:0007669"/>
    <property type="project" value="UniProtKB-EC"/>
</dbReference>
<dbReference type="InterPro" id="IPR005135">
    <property type="entry name" value="Endo/exonuclease/phosphatase"/>
</dbReference>
<dbReference type="GO" id="GO:0046872">
    <property type="term" value="F:metal ion binding"/>
    <property type="evidence" value="ECO:0007669"/>
    <property type="project" value="UniProtKB-KW"/>
</dbReference>
<feature type="domain" description="Endonuclease/exonuclease/phosphatase" evidence="9">
    <location>
        <begin position="4"/>
        <end position="242"/>
    </location>
</feature>
<dbReference type="PROSITE" id="PS00728">
    <property type="entry name" value="AP_NUCLEASE_F1_3"/>
    <property type="match status" value="1"/>
</dbReference>
<evidence type="ECO:0000256" key="4">
    <source>
        <dbReference type="ARBA" id="ARBA00022801"/>
    </source>
</evidence>
<evidence type="ECO:0000256" key="3">
    <source>
        <dbReference type="ARBA" id="ARBA00022723"/>
    </source>
</evidence>
<evidence type="ECO:0000313" key="10">
    <source>
        <dbReference type="EMBL" id="HIU22997.1"/>
    </source>
</evidence>
<dbReference type="NCBIfam" id="TIGR00195">
    <property type="entry name" value="exoDNase_III"/>
    <property type="match status" value="1"/>
</dbReference>
<comment type="cofactor">
    <cofactor evidence="1">
        <name>Mn(2+)</name>
        <dbReference type="ChEBI" id="CHEBI:29035"/>
    </cofactor>
</comment>
<dbReference type="Gene3D" id="3.60.10.10">
    <property type="entry name" value="Endonuclease/exonuclease/phosphatase"/>
    <property type="match status" value="1"/>
</dbReference>
<evidence type="ECO:0000256" key="5">
    <source>
        <dbReference type="ARBA" id="ARBA00022842"/>
    </source>
</evidence>
<dbReference type="InterPro" id="IPR036691">
    <property type="entry name" value="Endo/exonu/phosph_ase_sf"/>
</dbReference>
<dbReference type="InterPro" id="IPR004808">
    <property type="entry name" value="AP_endonuc_1"/>
</dbReference>
<proteinExistence type="inferred from homology"/>
<keyword evidence="4 10" id="KW-0378">Hydrolase</keyword>
<comment type="caution">
    <text evidence="10">The sequence shown here is derived from an EMBL/GenBank/DDBJ whole genome shotgun (WGS) entry which is preliminary data.</text>
</comment>
<evidence type="ECO:0000259" key="9">
    <source>
        <dbReference type="Pfam" id="PF03372"/>
    </source>
</evidence>
<reference evidence="10" key="1">
    <citation type="submission" date="2020-10" db="EMBL/GenBank/DDBJ databases">
        <authorList>
            <person name="Gilroy R."/>
        </authorList>
    </citation>
    <scope>NUCLEOTIDE SEQUENCE</scope>
    <source>
        <strain evidence="10">CHK197-8231</strain>
    </source>
</reference>
<organism evidence="10 11">
    <name type="scientific">Candidatus Fimihabitans intestinipullorum</name>
    <dbReference type="NCBI Taxonomy" id="2840820"/>
    <lineage>
        <taxon>Bacteria</taxon>
        <taxon>Bacillati</taxon>
        <taxon>Mycoplasmatota</taxon>
        <taxon>Mycoplasmatota incertae sedis</taxon>
        <taxon>Candidatus Fimihabitans</taxon>
    </lineage>
</organism>
<dbReference type="GO" id="GO:0003906">
    <property type="term" value="F:DNA-(apurinic or apyrimidinic site) endonuclease activity"/>
    <property type="evidence" value="ECO:0007669"/>
    <property type="project" value="TreeGrafter"/>
</dbReference>
<feature type="site" description="Important for catalytic activity" evidence="8">
    <location>
        <position position="216"/>
    </location>
</feature>
<dbReference type="EC" id="3.1.11.2" evidence="10"/>
<dbReference type="PROSITE" id="PS00726">
    <property type="entry name" value="AP_NUCLEASE_F1_1"/>
    <property type="match status" value="1"/>
</dbReference>
<evidence type="ECO:0000256" key="1">
    <source>
        <dbReference type="ARBA" id="ARBA00001936"/>
    </source>
</evidence>
<dbReference type="InterPro" id="IPR020847">
    <property type="entry name" value="AP_endonuclease_F1_BS"/>
</dbReference>
<sequence>MKLVSWNVAGIRACLKKGLKEFFEEVGADIFCMQESKATEDQFDFLPEGYERYLYPAVRKGYSGTVIYAKRKPVSVSYGGLDPEYDDEGRMITLEYEDFYLVNIYVPNVKRGLERMESRMRFEDLFRSYLKHLDQEKPVVICGDFNVAHEEIDIRNAKQNIGNAGFTYEERGKFDELLQAGFIDTFRFLYPDKKDAYSWWSYRKGVREKNIGWRIDYFLVSSRLRTNIKDALIYSDVLGSDHCPIGLEIEVMKDAGTTRS</sequence>
<reference evidence="10" key="2">
    <citation type="journal article" date="2021" name="PeerJ">
        <title>Extensive microbial diversity within the chicken gut microbiome revealed by metagenomics and culture.</title>
        <authorList>
            <person name="Gilroy R."/>
            <person name="Ravi A."/>
            <person name="Getino M."/>
            <person name="Pursley I."/>
            <person name="Horton D.L."/>
            <person name="Alikhan N.F."/>
            <person name="Baker D."/>
            <person name="Gharbi K."/>
            <person name="Hall N."/>
            <person name="Watson M."/>
            <person name="Adriaenssens E.M."/>
            <person name="Foster-Nyarko E."/>
            <person name="Jarju S."/>
            <person name="Secka A."/>
            <person name="Antonio M."/>
            <person name="Oren A."/>
            <person name="Chaudhuri R.R."/>
            <person name="La Ragione R."/>
            <person name="Hildebrand F."/>
            <person name="Pallen M.J."/>
        </authorList>
    </citation>
    <scope>NUCLEOTIDE SEQUENCE</scope>
    <source>
        <strain evidence="10">CHK197-8231</strain>
    </source>
</reference>
<feature type="binding site" evidence="7">
    <location>
        <position position="146"/>
    </location>
    <ligand>
        <name>Mg(2+)</name>
        <dbReference type="ChEBI" id="CHEBI:18420"/>
        <label>1</label>
    </ligand>
</feature>
<keyword evidence="5 7" id="KW-0460">Magnesium</keyword>
<evidence type="ECO:0000313" key="11">
    <source>
        <dbReference type="Proteomes" id="UP000824087"/>
    </source>
</evidence>
<feature type="site" description="Transition state stabilizer" evidence="8">
    <location>
        <position position="146"/>
    </location>
</feature>
<dbReference type="PROSITE" id="PS51435">
    <property type="entry name" value="AP_NUCLEASE_F1_4"/>
    <property type="match status" value="1"/>
</dbReference>
<keyword evidence="7" id="KW-0464">Manganese</keyword>
<comment type="cofactor">
    <cofactor evidence="7">
        <name>Mg(2+)</name>
        <dbReference type="ChEBI" id="CHEBI:18420"/>
    </cofactor>
    <cofactor evidence="7">
        <name>Mn(2+)</name>
        <dbReference type="ChEBI" id="CHEBI:29035"/>
    </cofactor>
    <text evidence="7">Probably binds two magnesium or manganese ions per subunit.</text>
</comment>
<feature type="active site" evidence="6">
    <location>
        <position position="105"/>
    </location>
</feature>
<dbReference type="GO" id="GO:0006284">
    <property type="term" value="P:base-excision repair"/>
    <property type="evidence" value="ECO:0007669"/>
    <property type="project" value="TreeGrafter"/>
</dbReference>
<dbReference type="GO" id="GO:0008081">
    <property type="term" value="F:phosphoric diester hydrolase activity"/>
    <property type="evidence" value="ECO:0007669"/>
    <property type="project" value="TreeGrafter"/>
</dbReference>
<dbReference type="EMBL" id="DVML01000032">
    <property type="protein sequence ID" value="HIU22997.1"/>
    <property type="molecule type" value="Genomic_DNA"/>
</dbReference>
<dbReference type="PANTHER" id="PTHR22748:SF6">
    <property type="entry name" value="DNA-(APURINIC OR APYRIMIDINIC SITE) ENDONUCLEASE"/>
    <property type="match status" value="1"/>
</dbReference>
<feature type="active site" description="Proton acceptor" evidence="6">
    <location>
        <position position="242"/>
    </location>
</feature>
<dbReference type="Proteomes" id="UP000824087">
    <property type="component" value="Unassembled WGS sequence"/>
</dbReference>
<dbReference type="AlphaFoldDB" id="A0A9D1HVD4"/>
<feature type="site" description="Interaction with DNA substrate" evidence="8">
    <location>
        <position position="242"/>
    </location>
</feature>
<evidence type="ECO:0000256" key="6">
    <source>
        <dbReference type="PIRSR" id="PIRSR604808-1"/>
    </source>
</evidence>
<name>A0A9D1HVD4_9BACT</name>
<dbReference type="NCBIfam" id="TIGR00633">
    <property type="entry name" value="xth"/>
    <property type="match status" value="1"/>
</dbReference>
<dbReference type="SUPFAM" id="SSF56219">
    <property type="entry name" value="DNase I-like"/>
    <property type="match status" value="1"/>
</dbReference>
<dbReference type="InterPro" id="IPR020848">
    <property type="entry name" value="AP_endonuclease_F1_CS"/>
</dbReference>
<feature type="binding site" evidence="7">
    <location>
        <position position="7"/>
    </location>
    <ligand>
        <name>Mg(2+)</name>
        <dbReference type="ChEBI" id="CHEBI:18420"/>
        <label>1</label>
    </ligand>
</feature>
<feature type="active site" description="Proton donor/acceptor" evidence="6">
    <location>
        <position position="144"/>
    </location>
</feature>
<protein>
    <submittedName>
        <fullName evidence="10">Exodeoxyribonuclease III</fullName>
        <ecNumber evidence="10">3.1.11.2</ecNumber>
    </submittedName>
</protein>
<feature type="binding site" evidence="7">
    <location>
        <position position="241"/>
    </location>
    <ligand>
        <name>Mg(2+)</name>
        <dbReference type="ChEBI" id="CHEBI:18420"/>
        <label>1</label>
    </ligand>
</feature>
<feature type="binding site" evidence="7">
    <location>
        <position position="35"/>
    </location>
    <ligand>
        <name>Mg(2+)</name>
        <dbReference type="ChEBI" id="CHEBI:18420"/>
        <label>1</label>
    </ligand>
</feature>
<comment type="similarity">
    <text evidence="2">Belongs to the DNA repair enzymes AP/ExoA family.</text>
</comment>
<dbReference type="GO" id="GO:0003677">
    <property type="term" value="F:DNA binding"/>
    <property type="evidence" value="ECO:0007669"/>
    <property type="project" value="InterPro"/>
</dbReference>
<dbReference type="PANTHER" id="PTHR22748">
    <property type="entry name" value="AP ENDONUCLEASE"/>
    <property type="match status" value="1"/>
</dbReference>
<evidence type="ECO:0000256" key="2">
    <source>
        <dbReference type="ARBA" id="ARBA00007092"/>
    </source>
</evidence>
<accession>A0A9D1HVD4</accession>
<keyword evidence="3 7" id="KW-0479">Metal-binding</keyword>
<dbReference type="Pfam" id="PF03372">
    <property type="entry name" value="Exo_endo_phos"/>
    <property type="match status" value="1"/>
</dbReference>
<evidence type="ECO:0000256" key="8">
    <source>
        <dbReference type="PIRSR" id="PIRSR604808-3"/>
    </source>
</evidence>
<feature type="binding site" evidence="7">
    <location>
        <position position="242"/>
    </location>
    <ligand>
        <name>Mg(2+)</name>
        <dbReference type="ChEBI" id="CHEBI:18420"/>
        <label>1</label>
    </ligand>
</feature>
<feature type="binding site" evidence="7">
    <location>
        <position position="144"/>
    </location>
    <ligand>
        <name>Mg(2+)</name>
        <dbReference type="ChEBI" id="CHEBI:18420"/>
        <label>1</label>
    </ligand>
</feature>
<dbReference type="CDD" id="cd09087">
    <property type="entry name" value="Ape1-like_AP-endo"/>
    <property type="match status" value="1"/>
</dbReference>
<gene>
    <name evidence="10" type="primary">xth</name>
    <name evidence="10" type="ORF">IAD49_05390</name>
</gene>
<evidence type="ECO:0000256" key="7">
    <source>
        <dbReference type="PIRSR" id="PIRSR604808-2"/>
    </source>
</evidence>